<dbReference type="GO" id="GO:0006139">
    <property type="term" value="P:nucleobase-containing compound metabolic process"/>
    <property type="evidence" value="ECO:0007669"/>
    <property type="project" value="InterPro"/>
</dbReference>
<keyword evidence="2" id="KW-0378">Hydrolase</keyword>
<evidence type="ECO:0000259" key="5">
    <source>
        <dbReference type="SMART" id="SM00474"/>
    </source>
</evidence>
<gene>
    <name evidence="7 8 9" type="primary">LOC106741777</name>
</gene>
<dbReference type="GO" id="GO:0008408">
    <property type="term" value="F:3'-5' exonuclease activity"/>
    <property type="evidence" value="ECO:0007669"/>
    <property type="project" value="InterPro"/>
</dbReference>
<feature type="chain" id="PRO_5044646684" evidence="4">
    <location>
        <begin position="24"/>
        <end position="636"/>
    </location>
</feature>
<name>A0A6P3WTV0_DINQU</name>
<dbReference type="RefSeq" id="XP_014469573.1">
    <property type="nucleotide sequence ID" value="XM_014614087.1"/>
</dbReference>
<dbReference type="PANTHER" id="PTHR13620">
    <property type="entry name" value="3-5 EXONUCLEASE"/>
    <property type="match status" value="1"/>
</dbReference>
<keyword evidence="6" id="KW-1185">Reference proteome</keyword>
<evidence type="ECO:0000313" key="9">
    <source>
        <dbReference type="RefSeq" id="XP_014469573.1"/>
    </source>
</evidence>
<keyword evidence="1" id="KW-0540">Nuclease</keyword>
<sequence length="636" mass="72711">MLPARNNMFLVCVTVGLVFLASKYRNNVLRSVKHLCKNIASRDNHRNNNNNDDAVIDKNINSNKYEDINNGQGCKNDNDNCTNINNNDEEKGFKTTLDKIILADSIEKCDYAVQRIRCDLSEGVLGFDCEWVNEGPVSLLQLATFNGVCALFRIGKIGYIPDKLKELLSNKRILKVGVASFEDGRKILKDHGCQVNGTLDIRTLATNVQLPSLKSLAAMSLEYLGLEMDKIIELRCGDWEASTLTDEQVTYAACDAIASIFIYQKIIQRMQKARQKLTLWKRFTIFLRTKFSRDVNTRIHGVPAGIVDTRFKAPRSSTSSTSNANNTSNIIKTLNRSSSAECKNTIPTRNKPLYHNCYLQAPDGEILCTCDRKKAEWYIGKGLGELVQTDPYTVKLNFEPSGRALGEVGQYYTQVKVNQCVVCGCTDKFIRKNVVPREYRKYFPLVMKAHQSHDVLLLCPSCHEISNNNDLQLRRKLADLCDAPLIGPLTHMRDKYMSNFRKLQSAVKVLKQGLPIPQRRREEFEIYIQEHTGQKEITPVMLDTLYERLKTAPIQQAISNQFKYQPHGLKVVQFFQRQEGGLVELERMWREHFLTTMKPKHLPNLWSVRHNQERLIMRQAQNRIEPQDAKIAGLMK</sequence>
<dbReference type="SUPFAM" id="SSF53098">
    <property type="entry name" value="Ribonuclease H-like"/>
    <property type="match status" value="1"/>
</dbReference>
<keyword evidence="4" id="KW-0732">Signal</keyword>
<evidence type="ECO:0000313" key="6">
    <source>
        <dbReference type="Proteomes" id="UP000515204"/>
    </source>
</evidence>
<evidence type="ECO:0000313" key="7">
    <source>
        <dbReference type="RefSeq" id="XP_014469571.1"/>
    </source>
</evidence>
<dbReference type="OrthoDB" id="1920326at2759"/>
<dbReference type="PANTHER" id="PTHR13620:SF104">
    <property type="entry name" value="EXONUCLEASE 3'-5' DOMAIN-CONTAINING PROTEIN 2"/>
    <property type="match status" value="1"/>
</dbReference>
<dbReference type="CTD" id="55218"/>
<dbReference type="GeneID" id="106741777"/>
<keyword evidence="3 7" id="KW-0269">Exonuclease</keyword>
<dbReference type="GO" id="GO:0005634">
    <property type="term" value="C:nucleus"/>
    <property type="evidence" value="ECO:0007669"/>
    <property type="project" value="TreeGrafter"/>
</dbReference>
<evidence type="ECO:0000256" key="2">
    <source>
        <dbReference type="ARBA" id="ARBA00022801"/>
    </source>
</evidence>
<protein>
    <submittedName>
        <fullName evidence="7 8">Exonuclease 3'-5' domain-containing protein 2 isoform X1</fullName>
    </submittedName>
</protein>
<feature type="signal peptide" evidence="4">
    <location>
        <begin position="1"/>
        <end position="23"/>
    </location>
</feature>
<dbReference type="Proteomes" id="UP000515204">
    <property type="component" value="Unplaced"/>
</dbReference>
<dbReference type="InterPro" id="IPR051132">
    <property type="entry name" value="3-5_Exonuclease_domain"/>
</dbReference>
<dbReference type="AlphaFoldDB" id="A0A6P3WTV0"/>
<reference evidence="7 8" key="1">
    <citation type="submission" date="2025-04" db="UniProtKB">
        <authorList>
            <consortium name="RefSeq"/>
        </authorList>
    </citation>
    <scope>IDENTIFICATION</scope>
</reference>
<evidence type="ECO:0000256" key="4">
    <source>
        <dbReference type="SAM" id="SignalP"/>
    </source>
</evidence>
<evidence type="ECO:0000256" key="1">
    <source>
        <dbReference type="ARBA" id="ARBA00022722"/>
    </source>
</evidence>
<dbReference type="Pfam" id="PF01612">
    <property type="entry name" value="DNA_pol_A_exo1"/>
    <property type="match status" value="1"/>
</dbReference>
<dbReference type="InterPro" id="IPR012337">
    <property type="entry name" value="RNaseH-like_sf"/>
</dbReference>
<dbReference type="Gene3D" id="3.30.420.10">
    <property type="entry name" value="Ribonuclease H-like superfamily/Ribonuclease H"/>
    <property type="match status" value="1"/>
</dbReference>
<feature type="domain" description="3'-5' exonuclease" evidence="5">
    <location>
        <begin position="100"/>
        <end position="271"/>
    </location>
</feature>
<dbReference type="KEGG" id="dqu:106741777"/>
<proteinExistence type="predicted"/>
<dbReference type="CDD" id="cd06141">
    <property type="entry name" value="WRN_exo"/>
    <property type="match status" value="1"/>
</dbReference>
<dbReference type="InterPro" id="IPR002562">
    <property type="entry name" value="3'-5'_exonuclease_dom"/>
</dbReference>
<dbReference type="RefSeq" id="XP_014469571.1">
    <property type="nucleotide sequence ID" value="XM_014614085.1"/>
</dbReference>
<organism evidence="6 7">
    <name type="scientific">Dinoponera quadriceps</name>
    <name type="common">South American ant</name>
    <dbReference type="NCBI Taxonomy" id="609295"/>
    <lineage>
        <taxon>Eukaryota</taxon>
        <taxon>Metazoa</taxon>
        <taxon>Ecdysozoa</taxon>
        <taxon>Arthropoda</taxon>
        <taxon>Hexapoda</taxon>
        <taxon>Insecta</taxon>
        <taxon>Pterygota</taxon>
        <taxon>Neoptera</taxon>
        <taxon>Endopterygota</taxon>
        <taxon>Hymenoptera</taxon>
        <taxon>Apocrita</taxon>
        <taxon>Aculeata</taxon>
        <taxon>Formicoidea</taxon>
        <taxon>Formicidae</taxon>
        <taxon>Ponerinae</taxon>
        <taxon>Ponerini</taxon>
        <taxon>Dinoponera</taxon>
    </lineage>
</organism>
<evidence type="ECO:0000313" key="8">
    <source>
        <dbReference type="RefSeq" id="XP_014469572.1"/>
    </source>
</evidence>
<dbReference type="GO" id="GO:0003676">
    <property type="term" value="F:nucleic acid binding"/>
    <property type="evidence" value="ECO:0007669"/>
    <property type="project" value="InterPro"/>
</dbReference>
<dbReference type="GO" id="GO:0005737">
    <property type="term" value="C:cytoplasm"/>
    <property type="evidence" value="ECO:0007669"/>
    <property type="project" value="TreeGrafter"/>
</dbReference>
<dbReference type="SMART" id="SM00474">
    <property type="entry name" value="35EXOc"/>
    <property type="match status" value="1"/>
</dbReference>
<dbReference type="InterPro" id="IPR036397">
    <property type="entry name" value="RNaseH_sf"/>
</dbReference>
<dbReference type="RefSeq" id="XP_014469572.1">
    <property type="nucleotide sequence ID" value="XM_014614086.1"/>
</dbReference>
<accession>A0A6P3WTV0</accession>
<evidence type="ECO:0000256" key="3">
    <source>
        <dbReference type="ARBA" id="ARBA00022839"/>
    </source>
</evidence>